<evidence type="ECO:0000313" key="4">
    <source>
        <dbReference type="Proteomes" id="UP000585579"/>
    </source>
</evidence>
<name>A0A660HUG9_9EURY</name>
<dbReference type="Proteomes" id="UP000053087">
    <property type="component" value="Chromosome"/>
</dbReference>
<proteinExistence type="predicted"/>
<sequence length="88" mass="9311">MVKFTHLLVLSALIIWLAGSGCLGNGTSEMEKSEADPNAVEAGNGIPAEDLEIGLTQAEIQSLDSDMAELEGLLENASPEEEIVIEEL</sequence>
<dbReference type="EMBL" id="CP032683">
    <property type="protein sequence ID" value="AYK15766.1"/>
    <property type="molecule type" value="Genomic_DNA"/>
</dbReference>
<organism evidence="1 3">
    <name type="scientific">Methanosarcina flavescens</name>
    <dbReference type="NCBI Taxonomy" id="1715806"/>
    <lineage>
        <taxon>Archaea</taxon>
        <taxon>Methanobacteriati</taxon>
        <taxon>Methanobacteriota</taxon>
        <taxon>Stenosarchaea group</taxon>
        <taxon>Methanomicrobia</taxon>
        <taxon>Methanosarcinales</taxon>
        <taxon>Methanosarcinaceae</taxon>
        <taxon>Methanosarcina</taxon>
    </lineage>
</organism>
<dbReference type="RefSeq" id="WP_054299258.1">
    <property type="nucleotide sequence ID" value="NZ_CP032683.1"/>
</dbReference>
<gene>
    <name evidence="1" type="ORF">AOB57_011710</name>
    <name evidence="2" type="ORF">GX302_08240</name>
</gene>
<protein>
    <submittedName>
        <fullName evidence="1">Uncharacterized protein</fullName>
    </submittedName>
</protein>
<evidence type="ECO:0000313" key="2">
    <source>
        <dbReference type="EMBL" id="NLK32805.1"/>
    </source>
</evidence>
<dbReference type="PROSITE" id="PS51257">
    <property type="entry name" value="PROKAR_LIPOPROTEIN"/>
    <property type="match status" value="1"/>
</dbReference>
<evidence type="ECO:0000313" key="1">
    <source>
        <dbReference type="EMBL" id="AYK15766.1"/>
    </source>
</evidence>
<dbReference type="Proteomes" id="UP000585579">
    <property type="component" value="Unassembled WGS sequence"/>
</dbReference>
<dbReference type="EMBL" id="JAAYQL010000044">
    <property type="protein sequence ID" value="NLK32805.1"/>
    <property type="molecule type" value="Genomic_DNA"/>
</dbReference>
<reference evidence="1 3" key="1">
    <citation type="journal article" date="2016" name="Int. J. Syst. Evol. Microbiol.">
        <title>Methanosarcina flavescens sp. nov., a methanogenic archaeon isolated from a full-scale anaerobic digester.</title>
        <authorList>
            <person name="Kern T."/>
            <person name="Fischer M.A."/>
            <person name="Deppenmeier U."/>
            <person name="Schmitz R.A."/>
            <person name="Rother M."/>
        </authorList>
    </citation>
    <scope>NUCLEOTIDE SEQUENCE [LARGE SCALE GENOMIC DNA]</scope>
    <source>
        <strain evidence="1 3">E03.2</strain>
    </source>
</reference>
<dbReference type="OrthoDB" id="137514at2157"/>
<reference evidence="1" key="2">
    <citation type="submission" date="2018-10" db="EMBL/GenBank/DDBJ databases">
        <authorList>
            <person name="Fischer M.A."/>
            <person name="Kern T."/>
            <person name="Deppenmeier U."/>
            <person name="Schmitz R.A."/>
            <person name="Rother M."/>
        </authorList>
    </citation>
    <scope>NUCLEOTIDE SEQUENCE</scope>
    <source>
        <strain evidence="1">E03.2</strain>
    </source>
</reference>
<dbReference type="GeneID" id="53688789"/>
<evidence type="ECO:0000313" key="3">
    <source>
        <dbReference type="Proteomes" id="UP000053087"/>
    </source>
</evidence>
<reference evidence="2 4" key="3">
    <citation type="journal article" date="2020" name="Biotechnol. Biofuels">
        <title>New insights from the biogas microbiome by comprehensive genome-resolved metagenomics of nearly 1600 species originating from multiple anaerobic digesters.</title>
        <authorList>
            <person name="Campanaro S."/>
            <person name="Treu L."/>
            <person name="Rodriguez-R L.M."/>
            <person name="Kovalovszki A."/>
            <person name="Ziels R.M."/>
            <person name="Maus I."/>
            <person name="Zhu X."/>
            <person name="Kougias P.G."/>
            <person name="Basile A."/>
            <person name="Luo G."/>
            <person name="Schluter A."/>
            <person name="Konstantinidis K.T."/>
            <person name="Angelidaki I."/>
        </authorList>
    </citation>
    <scope>NUCLEOTIDE SEQUENCE [LARGE SCALE GENOMIC DNA]</scope>
    <source>
        <strain evidence="2">AS22ysBPME_46</strain>
    </source>
</reference>
<keyword evidence="3" id="KW-1185">Reference proteome</keyword>
<dbReference type="KEGG" id="mfz:AOB57_011710"/>
<dbReference type="AlphaFoldDB" id="A0A660HUG9"/>
<accession>A0A660HUG9</accession>